<keyword evidence="1" id="KW-0238">DNA-binding</keyword>
<dbReference type="InterPro" id="IPR039420">
    <property type="entry name" value="WalR-like"/>
</dbReference>
<organism evidence="4 5">
    <name type="scientific">Acidocella aquatica</name>
    <dbReference type="NCBI Taxonomy" id="1922313"/>
    <lineage>
        <taxon>Bacteria</taxon>
        <taxon>Pseudomonadati</taxon>
        <taxon>Pseudomonadota</taxon>
        <taxon>Alphaproteobacteria</taxon>
        <taxon>Acetobacterales</taxon>
        <taxon>Acidocellaceae</taxon>
        <taxon>Acidocella</taxon>
    </lineage>
</organism>
<dbReference type="SUPFAM" id="SSF52172">
    <property type="entry name" value="CheY-like"/>
    <property type="match status" value="1"/>
</dbReference>
<keyword evidence="5" id="KW-1185">Reference proteome</keyword>
<reference evidence="5" key="1">
    <citation type="journal article" date="2019" name="Int. J. Syst. Evol. Microbiol.">
        <title>The Global Catalogue of Microorganisms (GCM) 10K type strain sequencing project: providing services to taxonomists for standard genome sequencing and annotation.</title>
        <authorList>
            <consortium name="The Broad Institute Genomics Platform"/>
            <consortium name="The Broad Institute Genome Sequencing Center for Infectious Disease"/>
            <person name="Wu L."/>
            <person name="Ma J."/>
        </authorList>
    </citation>
    <scope>NUCLEOTIDE SEQUENCE [LARGE SCALE GENOMIC DNA]</scope>
    <source>
        <strain evidence="5">NBRC 112502</strain>
    </source>
</reference>
<dbReference type="Pfam" id="PF00072">
    <property type="entry name" value="Response_reg"/>
    <property type="match status" value="1"/>
</dbReference>
<feature type="modified residue" description="4-aspartylphosphate" evidence="2">
    <location>
        <position position="51"/>
    </location>
</feature>
<dbReference type="RefSeq" id="WP_284255887.1">
    <property type="nucleotide sequence ID" value="NZ_BSOS01000003.1"/>
</dbReference>
<feature type="domain" description="Response regulatory" evidence="3">
    <location>
        <begin position="2"/>
        <end position="117"/>
    </location>
</feature>
<protein>
    <recommendedName>
        <fullName evidence="3">Response regulatory domain-containing protein</fullName>
    </recommendedName>
</protein>
<accession>A0ABQ6A263</accession>
<comment type="caution">
    <text evidence="4">The sequence shown here is derived from an EMBL/GenBank/DDBJ whole genome shotgun (WGS) entry which is preliminary data.</text>
</comment>
<evidence type="ECO:0000313" key="4">
    <source>
        <dbReference type="EMBL" id="GLR65397.1"/>
    </source>
</evidence>
<dbReference type="SMART" id="SM00448">
    <property type="entry name" value="REC"/>
    <property type="match status" value="1"/>
</dbReference>
<dbReference type="InterPro" id="IPR001789">
    <property type="entry name" value="Sig_transdc_resp-reg_receiver"/>
</dbReference>
<sequence>MKILLVEDDLNNAALMSKVLVDAGYFVEHLANARDALFRAASVEFDLIILDRMLPGGIDGIRIVEALRSENNLTPVLFLSGLATVADKVRGFNAGGSDYLVKPFGVAELLARVEALSRRPYDKSSKPMIAPRAPVTQP</sequence>
<gene>
    <name evidence="4" type="ORF">GCM10010909_00750</name>
</gene>
<dbReference type="PANTHER" id="PTHR48111">
    <property type="entry name" value="REGULATOR OF RPOS"/>
    <property type="match status" value="1"/>
</dbReference>
<evidence type="ECO:0000313" key="5">
    <source>
        <dbReference type="Proteomes" id="UP001156641"/>
    </source>
</evidence>
<name>A0ABQ6A263_9PROT</name>
<keyword evidence="2" id="KW-0597">Phosphoprotein</keyword>
<proteinExistence type="predicted"/>
<dbReference type="EMBL" id="BSOS01000003">
    <property type="protein sequence ID" value="GLR65397.1"/>
    <property type="molecule type" value="Genomic_DNA"/>
</dbReference>
<dbReference type="Proteomes" id="UP001156641">
    <property type="component" value="Unassembled WGS sequence"/>
</dbReference>
<dbReference type="InterPro" id="IPR011006">
    <property type="entry name" value="CheY-like_superfamily"/>
</dbReference>
<evidence type="ECO:0000256" key="1">
    <source>
        <dbReference type="ARBA" id="ARBA00023125"/>
    </source>
</evidence>
<dbReference type="Gene3D" id="6.10.250.690">
    <property type="match status" value="1"/>
</dbReference>
<evidence type="ECO:0000259" key="3">
    <source>
        <dbReference type="PROSITE" id="PS50110"/>
    </source>
</evidence>
<evidence type="ECO:0000256" key="2">
    <source>
        <dbReference type="PROSITE-ProRule" id="PRU00169"/>
    </source>
</evidence>
<dbReference type="Gene3D" id="3.40.50.2300">
    <property type="match status" value="1"/>
</dbReference>
<dbReference type="PANTHER" id="PTHR48111:SF76">
    <property type="entry name" value="TWO-COMPONENT RESPONSE REGULATOR"/>
    <property type="match status" value="1"/>
</dbReference>
<dbReference type="PROSITE" id="PS50110">
    <property type="entry name" value="RESPONSE_REGULATORY"/>
    <property type="match status" value="1"/>
</dbReference>